<dbReference type="Proteomes" id="UP000541444">
    <property type="component" value="Unassembled WGS sequence"/>
</dbReference>
<organism evidence="3 4">
    <name type="scientific">Kingdonia uniflora</name>
    <dbReference type="NCBI Taxonomy" id="39325"/>
    <lineage>
        <taxon>Eukaryota</taxon>
        <taxon>Viridiplantae</taxon>
        <taxon>Streptophyta</taxon>
        <taxon>Embryophyta</taxon>
        <taxon>Tracheophyta</taxon>
        <taxon>Spermatophyta</taxon>
        <taxon>Magnoliopsida</taxon>
        <taxon>Ranunculales</taxon>
        <taxon>Circaeasteraceae</taxon>
        <taxon>Kingdonia</taxon>
    </lineage>
</organism>
<dbReference type="InterPro" id="IPR050154">
    <property type="entry name" value="UbiB_kinase"/>
</dbReference>
<comment type="similarity">
    <text evidence="1">Belongs to the protein kinase superfamily. ADCK protein kinase family.</text>
</comment>
<sequence>MDALPTFPDVEAFSYIKKKLGLSLDTIYSSITPSSVAAASLGQVYKSRLKYYGQYVAVKASNAVLGNFVNLDFFHVGPHPGNLLATPEGKLAFHDFGMMSEILEEARFAIIGHIVQMVNRDYETMAQD</sequence>
<dbReference type="PANTHER" id="PTHR10566:SF120">
    <property type="entry name" value="PROTEIN ACTIVITY OF BC1 COMPLEX KINASE 3, CHLOROPLASTIC"/>
    <property type="match status" value="1"/>
</dbReference>
<evidence type="ECO:0000313" key="3">
    <source>
        <dbReference type="EMBL" id="KAF6177025.1"/>
    </source>
</evidence>
<dbReference type="PANTHER" id="PTHR10566">
    <property type="entry name" value="CHAPERONE-ACTIVITY OF BC1 COMPLEX CABC1 -RELATED"/>
    <property type="match status" value="1"/>
</dbReference>
<proteinExistence type="inferred from homology"/>
<evidence type="ECO:0000313" key="4">
    <source>
        <dbReference type="Proteomes" id="UP000541444"/>
    </source>
</evidence>
<keyword evidence="4" id="KW-1185">Reference proteome</keyword>
<reference evidence="3 4" key="1">
    <citation type="journal article" date="2020" name="IScience">
        <title>Genome Sequencing of the Endangered Kingdonia uniflora (Circaeasteraceae, Ranunculales) Reveals Potential Mechanisms of Evolutionary Specialization.</title>
        <authorList>
            <person name="Sun Y."/>
            <person name="Deng T."/>
            <person name="Zhang A."/>
            <person name="Moore M.J."/>
            <person name="Landis J.B."/>
            <person name="Lin N."/>
            <person name="Zhang H."/>
            <person name="Zhang X."/>
            <person name="Huang J."/>
            <person name="Zhang X."/>
            <person name="Sun H."/>
            <person name="Wang H."/>
        </authorList>
    </citation>
    <scope>NUCLEOTIDE SEQUENCE [LARGE SCALE GENOMIC DNA]</scope>
    <source>
        <strain evidence="3">TB1705</strain>
        <tissue evidence="3">Leaf</tissue>
    </source>
</reference>
<dbReference type="EMBL" id="JACGCM010000006">
    <property type="protein sequence ID" value="KAF6177025.1"/>
    <property type="molecule type" value="Genomic_DNA"/>
</dbReference>
<name>A0A7J7PC47_9MAGN</name>
<evidence type="ECO:0000256" key="1">
    <source>
        <dbReference type="ARBA" id="ARBA00009670"/>
    </source>
</evidence>
<evidence type="ECO:0000259" key="2">
    <source>
        <dbReference type="Pfam" id="PF03109"/>
    </source>
</evidence>
<comment type="caution">
    <text evidence="3">The sequence shown here is derived from an EMBL/GenBank/DDBJ whole genome shotgun (WGS) entry which is preliminary data.</text>
</comment>
<dbReference type="Pfam" id="PF03109">
    <property type="entry name" value="ABC1"/>
    <property type="match status" value="1"/>
</dbReference>
<accession>A0A7J7PC47</accession>
<gene>
    <name evidence="3" type="ORF">GIB67_040923</name>
</gene>
<dbReference type="InterPro" id="IPR004147">
    <property type="entry name" value="ABC1_dom"/>
</dbReference>
<protein>
    <recommendedName>
        <fullName evidence="2">ABC1 atypical kinase-like domain-containing protein</fullName>
    </recommendedName>
</protein>
<feature type="domain" description="ABC1 atypical kinase-like" evidence="2">
    <location>
        <begin position="2"/>
        <end position="72"/>
    </location>
</feature>
<dbReference type="AlphaFoldDB" id="A0A7J7PC47"/>
<dbReference type="OrthoDB" id="427480at2759"/>